<dbReference type="Proteomes" id="UP000000763">
    <property type="component" value="Chromosome 2"/>
</dbReference>
<reference evidence="3" key="4">
    <citation type="journal article" date="2008" name="Nucleic Acids Res.">
        <title>The rice annotation project database (RAP-DB): 2008 update.</title>
        <authorList>
            <consortium name="The rice annotation project (RAP)"/>
        </authorList>
    </citation>
    <scope>GENOME REANNOTATION</scope>
    <source>
        <strain evidence="3">cv. Nipponbare</strain>
    </source>
</reference>
<proteinExistence type="predicted"/>
<protein>
    <submittedName>
        <fullName evidence="2">Uncharacterized protein</fullName>
    </submittedName>
</protein>
<dbReference type="EMBL" id="AP004083">
    <property type="protein sequence ID" value="BAD21613.1"/>
    <property type="molecule type" value="Genomic_DNA"/>
</dbReference>
<reference evidence="1" key="2">
    <citation type="submission" date="2001-08" db="EMBL/GenBank/DDBJ databases">
        <title>Oryza sativa nipponbare(GA3) genomic DNA, chromosome 2, BAC clone:OJ1372_D06.</title>
        <authorList>
            <person name="Sasaki T."/>
            <person name="Matsumoto T."/>
            <person name="Yamamoto K."/>
        </authorList>
    </citation>
    <scope>NUCLEOTIDE SEQUENCE</scope>
</reference>
<name>Q6K936_ORYSJ</name>
<accession>Q6K936</accession>
<reference evidence="2" key="1">
    <citation type="submission" date="2001-08" db="EMBL/GenBank/DDBJ databases">
        <title>Oryza sativa nipponbare(GA3) genomic DNA, chromosome 2, BAC clone:OJ1212_C01.</title>
        <authorList>
            <person name="Sasaki T."/>
            <person name="Matsumoto T."/>
            <person name="Yamamoto K."/>
        </authorList>
    </citation>
    <scope>NUCLEOTIDE SEQUENCE</scope>
</reference>
<evidence type="ECO:0000313" key="1">
    <source>
        <dbReference type="EMBL" id="BAD21565.1"/>
    </source>
</evidence>
<dbReference type="AlphaFoldDB" id="Q6K936"/>
<evidence type="ECO:0000313" key="3">
    <source>
        <dbReference type="Proteomes" id="UP000000763"/>
    </source>
</evidence>
<organism evidence="2 3">
    <name type="scientific">Oryza sativa subsp. japonica</name>
    <name type="common">Rice</name>
    <dbReference type="NCBI Taxonomy" id="39947"/>
    <lineage>
        <taxon>Eukaryota</taxon>
        <taxon>Viridiplantae</taxon>
        <taxon>Streptophyta</taxon>
        <taxon>Embryophyta</taxon>
        <taxon>Tracheophyta</taxon>
        <taxon>Spermatophyta</taxon>
        <taxon>Magnoliopsida</taxon>
        <taxon>Liliopsida</taxon>
        <taxon>Poales</taxon>
        <taxon>Poaceae</taxon>
        <taxon>BOP clade</taxon>
        <taxon>Oryzoideae</taxon>
        <taxon>Oryzeae</taxon>
        <taxon>Oryzinae</taxon>
        <taxon>Oryza</taxon>
        <taxon>Oryza sativa</taxon>
    </lineage>
</organism>
<dbReference type="EMBL" id="AP004059">
    <property type="protein sequence ID" value="BAD21565.1"/>
    <property type="molecule type" value="Genomic_DNA"/>
</dbReference>
<evidence type="ECO:0000313" key="2">
    <source>
        <dbReference type="EMBL" id="BAD21613.1"/>
    </source>
</evidence>
<reference evidence="3" key="3">
    <citation type="journal article" date="2005" name="Nature">
        <title>The map-based sequence of the rice genome.</title>
        <authorList>
            <consortium name="International rice genome sequencing project (IRGSP)"/>
            <person name="Matsumoto T."/>
            <person name="Wu J."/>
            <person name="Kanamori H."/>
            <person name="Katayose Y."/>
            <person name="Fujisawa M."/>
            <person name="Namiki N."/>
            <person name="Mizuno H."/>
            <person name="Yamamoto K."/>
            <person name="Antonio B.A."/>
            <person name="Baba T."/>
            <person name="Sakata K."/>
            <person name="Nagamura Y."/>
            <person name="Aoki H."/>
            <person name="Arikawa K."/>
            <person name="Arita K."/>
            <person name="Bito T."/>
            <person name="Chiden Y."/>
            <person name="Fujitsuka N."/>
            <person name="Fukunaka R."/>
            <person name="Hamada M."/>
            <person name="Harada C."/>
            <person name="Hayashi A."/>
            <person name="Hijishita S."/>
            <person name="Honda M."/>
            <person name="Hosokawa S."/>
            <person name="Ichikawa Y."/>
            <person name="Idonuma A."/>
            <person name="Iijima M."/>
            <person name="Ikeda M."/>
            <person name="Ikeno M."/>
            <person name="Ito K."/>
            <person name="Ito S."/>
            <person name="Ito T."/>
            <person name="Ito Y."/>
            <person name="Ito Y."/>
            <person name="Iwabuchi A."/>
            <person name="Kamiya K."/>
            <person name="Karasawa W."/>
            <person name="Kurita K."/>
            <person name="Katagiri S."/>
            <person name="Kikuta A."/>
            <person name="Kobayashi H."/>
            <person name="Kobayashi N."/>
            <person name="Machita K."/>
            <person name="Maehara T."/>
            <person name="Masukawa M."/>
            <person name="Mizubayashi T."/>
            <person name="Mukai Y."/>
            <person name="Nagasaki H."/>
            <person name="Nagata Y."/>
            <person name="Naito S."/>
            <person name="Nakashima M."/>
            <person name="Nakama Y."/>
            <person name="Nakamichi Y."/>
            <person name="Nakamura M."/>
            <person name="Meguro A."/>
            <person name="Negishi M."/>
            <person name="Ohta I."/>
            <person name="Ohta T."/>
            <person name="Okamoto M."/>
            <person name="Ono N."/>
            <person name="Saji S."/>
            <person name="Sakaguchi M."/>
            <person name="Sakai K."/>
            <person name="Shibata M."/>
            <person name="Shimokawa T."/>
            <person name="Song J."/>
            <person name="Takazaki Y."/>
            <person name="Terasawa K."/>
            <person name="Tsugane M."/>
            <person name="Tsuji K."/>
            <person name="Ueda S."/>
            <person name="Waki K."/>
            <person name="Yamagata H."/>
            <person name="Yamamoto M."/>
            <person name="Yamamoto S."/>
            <person name="Yamane H."/>
            <person name="Yoshiki S."/>
            <person name="Yoshihara R."/>
            <person name="Yukawa K."/>
            <person name="Zhong H."/>
            <person name="Yano M."/>
            <person name="Yuan Q."/>
            <person name="Ouyang S."/>
            <person name="Liu J."/>
            <person name="Jones K.M."/>
            <person name="Gansberger K."/>
            <person name="Moffat K."/>
            <person name="Hill J."/>
            <person name="Bera J."/>
            <person name="Fadrosh D."/>
            <person name="Jin S."/>
            <person name="Johri S."/>
            <person name="Kim M."/>
            <person name="Overton L."/>
            <person name="Reardon M."/>
            <person name="Tsitrin T."/>
            <person name="Vuong H."/>
            <person name="Weaver B."/>
            <person name="Ciecko A."/>
            <person name="Tallon L."/>
            <person name="Jackson J."/>
            <person name="Pai G."/>
            <person name="Aken S.V."/>
            <person name="Utterback T."/>
            <person name="Reidmuller S."/>
            <person name="Feldblyum T."/>
            <person name="Hsiao J."/>
            <person name="Zismann V."/>
            <person name="Iobst S."/>
            <person name="de Vazeille A.R."/>
            <person name="Buell C.R."/>
            <person name="Ying K."/>
            <person name="Li Y."/>
            <person name="Lu T."/>
            <person name="Huang Y."/>
            <person name="Zhao Q."/>
            <person name="Feng Q."/>
            <person name="Zhang L."/>
            <person name="Zhu J."/>
            <person name="Weng Q."/>
            <person name="Mu J."/>
            <person name="Lu Y."/>
            <person name="Fan D."/>
            <person name="Liu Y."/>
            <person name="Guan J."/>
            <person name="Zhang Y."/>
            <person name="Yu S."/>
            <person name="Liu X."/>
            <person name="Zhang Y."/>
            <person name="Hong G."/>
            <person name="Han B."/>
            <person name="Choisne N."/>
            <person name="Demange N."/>
            <person name="Orjeda G."/>
            <person name="Samain S."/>
            <person name="Cattolico L."/>
            <person name="Pelletier E."/>
            <person name="Couloux A."/>
            <person name="Segurens B."/>
            <person name="Wincker P."/>
            <person name="D'Hont A."/>
            <person name="Scarpelli C."/>
            <person name="Weissenbach J."/>
            <person name="Salanoubat M."/>
            <person name="Quetier F."/>
            <person name="Yu Y."/>
            <person name="Kim H.R."/>
            <person name="Rambo T."/>
            <person name="Currie J."/>
            <person name="Collura K."/>
            <person name="Luo M."/>
            <person name="Yang T."/>
            <person name="Ammiraju J.S.S."/>
            <person name="Engler F."/>
            <person name="Soderlund C."/>
            <person name="Wing R.A."/>
            <person name="Palmer L.E."/>
            <person name="de la Bastide M."/>
            <person name="Spiegel L."/>
            <person name="Nascimento L."/>
            <person name="Zutavern T."/>
            <person name="O'Shaughnessy A."/>
            <person name="Dike S."/>
            <person name="Dedhia N."/>
            <person name="Preston R."/>
            <person name="Balija V."/>
            <person name="McCombie W.R."/>
            <person name="Chow T."/>
            <person name="Chen H."/>
            <person name="Chung M."/>
            <person name="Chen C."/>
            <person name="Shaw J."/>
            <person name="Wu H."/>
            <person name="Hsiao K."/>
            <person name="Chao Y."/>
            <person name="Chu M."/>
            <person name="Cheng C."/>
            <person name="Hour A."/>
            <person name="Lee P."/>
            <person name="Lin S."/>
            <person name="Lin Y."/>
            <person name="Liou J."/>
            <person name="Liu S."/>
            <person name="Hsing Y."/>
            <person name="Raghuvanshi S."/>
            <person name="Mohanty A."/>
            <person name="Bharti A.K."/>
            <person name="Gaur A."/>
            <person name="Gupta V."/>
            <person name="Kumar D."/>
            <person name="Ravi V."/>
            <person name="Vij S."/>
            <person name="Kapur A."/>
            <person name="Khurana P."/>
            <person name="Khurana P."/>
            <person name="Khurana J.P."/>
            <person name="Tyagi A.K."/>
            <person name="Gaikwad K."/>
            <person name="Singh A."/>
            <person name="Dalal V."/>
            <person name="Srivastava S."/>
            <person name="Dixit A."/>
            <person name="Pal A.K."/>
            <person name="Ghazi I.A."/>
            <person name="Yadav M."/>
            <person name="Pandit A."/>
            <person name="Bhargava A."/>
            <person name="Sureshbabu K."/>
            <person name="Batra K."/>
            <person name="Sharma T.R."/>
            <person name="Mohapatra T."/>
            <person name="Singh N.K."/>
            <person name="Messing J."/>
            <person name="Nelson A.B."/>
            <person name="Fuks G."/>
            <person name="Kavchok S."/>
            <person name="Keizer G."/>
            <person name="Linton E."/>
            <person name="Llaca V."/>
            <person name="Song R."/>
            <person name="Tanyolac B."/>
            <person name="Young S."/>
            <person name="Ho-Il K."/>
            <person name="Hahn J.H."/>
            <person name="Sangsakoo G."/>
            <person name="Vanavichit A."/>
            <person name="de Mattos Luiz.A.T."/>
            <person name="Zimmer P.D."/>
            <person name="Malone G."/>
            <person name="Dellagostin O."/>
            <person name="de Oliveira A.C."/>
            <person name="Bevan M."/>
            <person name="Bancroft I."/>
            <person name="Minx P."/>
            <person name="Cordum H."/>
            <person name="Wilson R."/>
            <person name="Cheng Z."/>
            <person name="Jin W."/>
            <person name="Jiang J."/>
            <person name="Leong S.A."/>
            <person name="Iwama H."/>
            <person name="Gojobori T."/>
            <person name="Itoh T."/>
            <person name="Niimura Y."/>
            <person name="Fujii Y."/>
            <person name="Habara T."/>
            <person name="Sakai H."/>
            <person name="Sato Y."/>
            <person name="Wilson G."/>
            <person name="Kumar K."/>
            <person name="McCouch S."/>
            <person name="Juretic N."/>
            <person name="Hoen D."/>
            <person name="Wright S."/>
            <person name="Bruskiewich R."/>
            <person name="Bureau T."/>
            <person name="Miyao A."/>
            <person name="Hirochika H."/>
            <person name="Nishikawa T."/>
            <person name="Kadowaki K."/>
            <person name="Sugiura M."/>
            <person name="Burr B."/>
            <person name="Sasaki T."/>
        </authorList>
    </citation>
    <scope>NUCLEOTIDE SEQUENCE [LARGE SCALE GENOMIC DNA]</scope>
    <source>
        <strain evidence="3">cv. Nipponbare</strain>
    </source>
</reference>
<sequence length="69" mass="8077">MWRGRCRSIRIWPWGGGGRRSAYDDAGSVAFGHRQCRNHFDWRPGTLGWDTHYELAFLHQVASDFEEPI</sequence>
<gene>
    <name evidence="2" type="ORF">OJ1212_C01.34</name>
    <name evidence="1" type="ORF">OJ1372_D06.17</name>
</gene>